<dbReference type="Gene3D" id="3.30.450.40">
    <property type="match status" value="1"/>
</dbReference>
<dbReference type="CDD" id="cd14014">
    <property type="entry name" value="STKc_PknB_like"/>
    <property type="match status" value="1"/>
</dbReference>
<dbReference type="SUPFAM" id="SSF56112">
    <property type="entry name" value="Protein kinase-like (PK-like)"/>
    <property type="match status" value="1"/>
</dbReference>
<dbReference type="InterPro" id="IPR029016">
    <property type="entry name" value="GAF-like_dom_sf"/>
</dbReference>
<dbReference type="Gene3D" id="3.40.50.300">
    <property type="entry name" value="P-loop containing nucleotide triphosphate hydrolases"/>
    <property type="match status" value="1"/>
</dbReference>
<dbReference type="EMBL" id="JAQOSQ010000018">
    <property type="protein sequence ID" value="MDJ1184676.1"/>
    <property type="molecule type" value="Genomic_DNA"/>
</dbReference>
<dbReference type="Proteomes" id="UP001232992">
    <property type="component" value="Unassembled WGS sequence"/>
</dbReference>
<dbReference type="InterPro" id="IPR011009">
    <property type="entry name" value="Kinase-like_dom_sf"/>
</dbReference>
<proteinExistence type="predicted"/>
<dbReference type="SMART" id="SM00331">
    <property type="entry name" value="PP2C_SIG"/>
    <property type="match status" value="1"/>
</dbReference>
<evidence type="ECO:0000313" key="4">
    <source>
        <dbReference type="Proteomes" id="UP001232992"/>
    </source>
</evidence>
<dbReference type="Gene3D" id="1.10.510.10">
    <property type="entry name" value="Transferase(Phosphotransferase) domain 1"/>
    <property type="match status" value="1"/>
</dbReference>
<dbReference type="InterPro" id="IPR001932">
    <property type="entry name" value="PPM-type_phosphatase-like_dom"/>
</dbReference>
<dbReference type="InterPro" id="IPR041664">
    <property type="entry name" value="AAA_16"/>
</dbReference>
<dbReference type="InterPro" id="IPR000719">
    <property type="entry name" value="Prot_kinase_dom"/>
</dbReference>
<evidence type="ECO:0000259" key="2">
    <source>
        <dbReference type="PROSITE" id="PS50011"/>
    </source>
</evidence>
<dbReference type="InterPro" id="IPR053159">
    <property type="entry name" value="Hybrid_Histidine_Kinase"/>
</dbReference>
<feature type="domain" description="Protein kinase" evidence="2">
    <location>
        <begin position="7"/>
        <end position="265"/>
    </location>
</feature>
<evidence type="ECO:0000256" key="1">
    <source>
        <dbReference type="SAM" id="Coils"/>
    </source>
</evidence>
<accession>A0ABT7BZP9</accession>
<dbReference type="InterPro" id="IPR036457">
    <property type="entry name" value="PPM-type-like_dom_sf"/>
</dbReference>
<dbReference type="InterPro" id="IPR027417">
    <property type="entry name" value="P-loop_NTPase"/>
</dbReference>
<sequence length="1760" mass="197906">MLNLAGYEECDLVYTGSRTLVYRGVRTSDRYPVIVKVLRYPNPSIQELVQFRNQYFITRELQHPHIVQPLSLEPYGNGYGVIMPDSGAIALSEYGQLHPLSLPEILDAIGQLTEALHYLSQQRIIHKDIKPANIIIHPQTHQIQLIDFSISSLLPKEEQQLVSPNVLEGSLSYLSPEQTGRMNRGIDYRTDFYSLGVTLYELLVGQQPFQGEDPMELVHCHIAQIPEFPTDRDIPQVLQEIVLKLMAKNAEERYQSALGLKHDLECCGRQWQETGKIIPFALGMRDYSYRLQIPQKLYGRDRELATLLTAFDRVASGAEAPGESAEMVLVSGYSGIGKSALVRSLYKPITEKRGYFIAGKFDQFQRNIPYSALVDAFAGLVKQLLGESDEYLEQWKHSLLQTLGNNGQVIVDVIPDLERIIGSQPPIPQLGAAEAQNRFNLVFQRFVQVFCRPEHPLVIFLDDMQWADSATLNLLEILLEGCKIQYLLPILAYRDNEVFPGHPFGLTLAKLERQQVRVEAISLTPLSQEEVAAFIGDTLDREPDEVTDLGQLIIHKTAGNPFFVNQFLKTLYNEELLEFNRDRQTWQWNLEDIETMRFSDNVVELMVGQLQKLPEPVQTILAAAAYLGTEFDLNTLSWVRKQDSKDVFKQLQIPLENEFILVQSALDKDLLIQAYKFAHDRIQQAAYALVPEDKRDRTHYQIGKRLLEHIPAEAWGDRIFQLVNQLNYGTRLITETNERDELARLNLIASRKAKGTNAYETAIEYVKTGLFLLGETAWNEQYDMTLEFHELGAEMTFLSGDFQSMKSFIDSTIQQVHSLPEQVNVYCIKFQYYNTQAQGRQAIAVALEFLQQFGITFPETPTPEDTDKIVAEIKASIGERTIADLVDLPLMSDREQIAIIEVINSIIPAAYLSGSLLYPLFVALGVKLSIQYGNTSASPHIYSCYGIVSCSLLSDIDTGVKFGRLSLEVVSKLKMKAIEPLALHVVMFFLVHRQSHIQETIAPSRDGYRIGLEVGTLEFAGYNAHAVCFQSFWCSQPLVSLEEDARTYYHGLIQINQLAASDWCRSCWQCILNLLGQGISPTILAETKAEEEQFISAMGSANNSLGLSVFYLYKMMLCYLFGELESALDSAEKVRNYLQTSPGLIAEPVLYLYDSLIRLNQLGESSLELDKTLEEVEENQIRLQRYWADYAPMNHQHKVDLIVAERHRVLGEKVDALEAYDRAIAKAKEYGFLQEAALGNELAARFSLDWGKDKMAAGYMQDAYYGYAQWGANAKCDRLKQNYPELLSAIADTSSPANQNETFSKTSTDSSNLLDLKTVMKASQVISEEISLEALLSKLMHISIENAGANEGLLILNNTGNWEVTAQYANGTCNLVTTRLDRATNLPKTIINTVKHTRETLLIDNLEEEHPFATDSYLQQHPPKSLFCTPILNQGQLIGILYLENYLAANAFTPDRIEVLSLLTTQAAISINNARFYHTLEDKVAQRTSKLATANAEIAKLNERLKAENLRLGAELDIARRVQEMILPKAEELLAIPSLDIAGYMAPADEVGGDYYDVLVKDEVVTIGIGDVTGHGLESGLVMMMAQTVIRAMKELQEEDPVRFLNTVNSTLYKNVERMQVDRQLTLAILNYNQGYLSISGQHEEVLVVRADGSLETIDTMDLGMTIGLIDDIAEFIAQVTVKLEPGDGVVLYTDGIPEAQNKAGKMYGLEQLCEVIQRHWSLSAEGIQAAVISDVQRFIGDGKVFDDITLLVLKERVVA</sequence>
<organism evidence="3 4">
    <name type="scientific">Roseofilum casamattae BLCC-M143</name>
    <dbReference type="NCBI Taxonomy" id="3022442"/>
    <lineage>
        <taxon>Bacteria</taxon>
        <taxon>Bacillati</taxon>
        <taxon>Cyanobacteriota</taxon>
        <taxon>Cyanophyceae</taxon>
        <taxon>Desertifilales</taxon>
        <taxon>Desertifilaceae</taxon>
        <taxon>Roseofilum</taxon>
        <taxon>Roseofilum casamattae</taxon>
    </lineage>
</organism>
<dbReference type="PANTHER" id="PTHR43642">
    <property type="entry name" value="HYBRID SIGNAL TRANSDUCTION HISTIDINE KINASE G"/>
    <property type="match status" value="1"/>
</dbReference>
<dbReference type="Pfam" id="PF13191">
    <property type="entry name" value="AAA_16"/>
    <property type="match status" value="1"/>
</dbReference>
<dbReference type="InterPro" id="IPR003018">
    <property type="entry name" value="GAF"/>
</dbReference>
<reference evidence="3 4" key="1">
    <citation type="submission" date="2023-01" db="EMBL/GenBank/DDBJ databases">
        <title>Novel diversity within Roseofilum (Cyanobacteria; Desertifilaceae) from marine benthic mats with descriptions of four novel species.</title>
        <authorList>
            <person name="Wang Y."/>
            <person name="Berthold D.E."/>
            <person name="Hu J."/>
            <person name="Lefler F.W."/>
            <person name="Laughinghouse H.D. IV."/>
        </authorList>
    </citation>
    <scope>NUCLEOTIDE SEQUENCE [LARGE SCALE GENOMIC DNA]</scope>
    <source>
        <strain evidence="3 4">BLCC-M143</strain>
    </source>
</reference>
<feature type="coiled-coil region" evidence="1">
    <location>
        <begin position="1484"/>
        <end position="1522"/>
    </location>
</feature>
<gene>
    <name evidence="3" type="ORF">PMH09_15925</name>
</gene>
<dbReference type="PROSITE" id="PS50011">
    <property type="entry name" value="PROTEIN_KINASE_DOM"/>
    <property type="match status" value="1"/>
</dbReference>
<protein>
    <submittedName>
        <fullName evidence="3">AAA family ATPase</fullName>
    </submittedName>
</protein>
<comment type="caution">
    <text evidence="3">The sequence shown here is derived from an EMBL/GenBank/DDBJ whole genome shotgun (WGS) entry which is preliminary data.</text>
</comment>
<dbReference type="InterPro" id="IPR008271">
    <property type="entry name" value="Ser/Thr_kinase_AS"/>
</dbReference>
<name>A0ABT7BZP9_9CYAN</name>
<dbReference type="Pfam" id="PF00069">
    <property type="entry name" value="Pkinase"/>
    <property type="match status" value="1"/>
</dbReference>
<dbReference type="SUPFAM" id="SSF55781">
    <property type="entry name" value="GAF domain-like"/>
    <property type="match status" value="1"/>
</dbReference>
<dbReference type="SMART" id="SM00065">
    <property type="entry name" value="GAF"/>
    <property type="match status" value="1"/>
</dbReference>
<dbReference type="SMART" id="SM00220">
    <property type="entry name" value="S_TKc"/>
    <property type="match status" value="1"/>
</dbReference>
<dbReference type="PROSITE" id="PS00108">
    <property type="entry name" value="PROTEIN_KINASE_ST"/>
    <property type="match status" value="1"/>
</dbReference>
<dbReference type="Pfam" id="PF01590">
    <property type="entry name" value="GAF"/>
    <property type="match status" value="1"/>
</dbReference>
<dbReference type="RefSeq" id="WP_283759330.1">
    <property type="nucleotide sequence ID" value="NZ_JAQOSQ010000018.1"/>
</dbReference>
<dbReference type="PANTHER" id="PTHR43642:SF1">
    <property type="entry name" value="HYBRID SIGNAL TRANSDUCTION HISTIDINE KINASE G"/>
    <property type="match status" value="1"/>
</dbReference>
<keyword evidence="1" id="KW-0175">Coiled coil</keyword>
<dbReference type="Pfam" id="PF07228">
    <property type="entry name" value="SpoIIE"/>
    <property type="match status" value="1"/>
</dbReference>
<keyword evidence="4" id="KW-1185">Reference proteome</keyword>
<evidence type="ECO:0000313" key="3">
    <source>
        <dbReference type="EMBL" id="MDJ1184676.1"/>
    </source>
</evidence>
<dbReference type="SUPFAM" id="SSF52540">
    <property type="entry name" value="P-loop containing nucleoside triphosphate hydrolases"/>
    <property type="match status" value="1"/>
</dbReference>
<dbReference type="Gene3D" id="3.60.40.10">
    <property type="entry name" value="PPM-type phosphatase domain"/>
    <property type="match status" value="1"/>
</dbReference>